<dbReference type="InterPro" id="IPR019442">
    <property type="entry name" value="THADA/TRM732_DUF2428"/>
</dbReference>
<dbReference type="GO" id="GO:0030488">
    <property type="term" value="P:tRNA methylation"/>
    <property type="evidence" value="ECO:0007669"/>
    <property type="project" value="TreeGrafter"/>
</dbReference>
<evidence type="ECO:0000259" key="4">
    <source>
        <dbReference type="Pfam" id="PF10350"/>
    </source>
</evidence>
<reference evidence="7 8" key="1">
    <citation type="journal article" date="2013" name="Fungal Biol.">
        <title>Analysis of microsatellite markers in the genome of the plant pathogen Ceratocystis fimbriata.</title>
        <authorList>
            <person name="Simpson M.C."/>
            <person name="Wilken P.M."/>
            <person name="Coetzee M.P."/>
            <person name="Wingfield M.J."/>
            <person name="Wingfield B.D."/>
        </authorList>
    </citation>
    <scope>NUCLEOTIDE SEQUENCE [LARGE SCALE GENOMIC DNA]</scope>
    <source>
        <strain evidence="7 8">CBS 114723</strain>
    </source>
</reference>
<feature type="domain" description="tRNA (32-2'-O)-methyltransferase regulator THADA-like TPR repeats region" evidence="5">
    <location>
        <begin position="235"/>
        <end position="546"/>
    </location>
</feature>
<dbReference type="GO" id="GO:0005829">
    <property type="term" value="C:cytosol"/>
    <property type="evidence" value="ECO:0007669"/>
    <property type="project" value="TreeGrafter"/>
</dbReference>
<dbReference type="InterPro" id="IPR056843">
    <property type="entry name" value="THADA-like_TPR"/>
</dbReference>
<dbReference type="SUPFAM" id="SSF48371">
    <property type="entry name" value="ARM repeat"/>
    <property type="match status" value="2"/>
</dbReference>
<dbReference type="EMBL" id="APWK03000053">
    <property type="protein sequence ID" value="PHH52960.1"/>
    <property type="molecule type" value="Genomic_DNA"/>
</dbReference>
<dbReference type="Pfam" id="PF25150">
    <property type="entry name" value="TPR_Trm732"/>
    <property type="match status" value="1"/>
</dbReference>
<sequence>MEGLTQIPQDIANSKAVAIVQWIQSQPEASHSQICTDVFATLCTEAAVSTPQTARDRFVSFVELCGKSKASTLRNFIFSKRVCLDVYSNYMAWSSEDNDRSLRHVLDLVNFVIANNPDKEIATAVQGTIAESLVHAMLRQSTKPVVKASMKLQTLLISKGSLDLEYISDAYAKTAGLDSHMNHCQVWCKYISEVLQWMGQQFICQVAGKLIATVYISIRSASKEGGSLESTPFSMQTWRHLLTNSLGSDPSFVVAIMNYIFLPLFKAERSDSLLFLEEMNRSHEEGLATTADLDSTALLQLAALQVGKKAGLVEEPVFSNRSSKKSKNNIESIILKEQILDGVLGQASYDVRLLAMSLLVSSSSTTRPYSTTALNLLRKYIPGYFSESDAKFRVDFLGIANSMYRRIRGAIALVRRSMKTQLQSGEPMKVDGSSNSEPKLKRQKQELQHTNVLKISIDELEAVLKEHQEYLKWYLNFIKWELVPTASYQRHTMGLKVLVKVIKQENDEARIWAGPEDDALFFETFDESWSRVLFDLLMDPFDDIRDGSALVLKAVMTNPRFSKFLNGQTAVQTITNFLPRATSLATVTGRADYANGVARTYDLLYRFSETPEARLAVLNGIIATLSEKVALAEKDLGVAVLEAPTHGEFASLGYILQTCQETTYESAELQSMLEIQTKLISFGTRMWELVCDILCDNSPEGFLPDDLEEVDGIGTKDVLSFSFRSVDESSKLLRTIIIGAKNLKKPGLIFPSRQDLIAVGDLAFTQLATLRHRGAFTTAAHTFASCCQISESYEEDPTPAHETLLAQWYQRSLEAISNQESTTRRSAGIPAMFTGILMANSQNPSFDQVMSKLIEIAGQPASTEFGTKLCQVHALNSLKDIFKSSQLSYLGVRSDKYLSKCLALAANCLQSSVWAIRNCGLILLRSIMDCLLGTNENKTMIEAGWDGKALRIQYDKYQSVPPLLLQLLKEGSSKLKLNPTMASAAEAVFPALDIIRRAGPPKEIRDGAQNYIAEYLDSPVWHVREIAARALCSCLLHGDWMSEISILLDKAFADISRNGQNYIHGVLLAFGCVLQRHCEVQPGRLIMEWKTLLQLLKTTGNSLSTERSFHPEIFAAFLALLSRALEFCIEKMSQVDEDLFAVSLPSAKVISLGSLARIQYVRWKVSCVVIQKRFGELSEIAEFVKHNPSTATMFLDTIHDMLKLEELSISEIRQLAAIHMEISCNDCPYDLIARNLAAILTHTFSPRFTATKEELKQAASDDMDLSRLMDTTLTPAVGDGLILLSGVKMLRDALAERPEAANWWKKWAVLMRQSVHDDQPFDTRYAAVSALATFFSGPFAEQQQSLPDALFALYDALNDDDDQIRELAATALSPVLSGATLVPVEAAVALSAYMQKTFAENTAFRQEVLARMTGYMPSSVDSFVASASNTTMEEESGAVIQLKTALTPNNALFAVEEKNLFIDEIRETQRWRQVFSALAWTDDEAEVRMLTKWTAKGLDLLVQTARDNFDGPIGWASKPAVFAVAARILVAARELMNKGLGIDIEAKMTLFEETAKANSVSGLLLEM</sequence>
<evidence type="ECO:0000313" key="7">
    <source>
        <dbReference type="EMBL" id="PHH52960.1"/>
    </source>
</evidence>
<feature type="domain" description="DUF2428" evidence="4">
    <location>
        <begin position="675"/>
        <end position="915"/>
    </location>
</feature>
<evidence type="ECO:0000259" key="5">
    <source>
        <dbReference type="Pfam" id="PF25150"/>
    </source>
</evidence>
<comment type="similarity">
    <text evidence="1">Belongs to the THADA family.</text>
</comment>
<evidence type="ECO:0000256" key="2">
    <source>
        <dbReference type="ARBA" id="ARBA00022694"/>
    </source>
</evidence>
<evidence type="ECO:0000256" key="1">
    <source>
        <dbReference type="ARBA" id="ARBA00010409"/>
    </source>
</evidence>
<evidence type="ECO:0000256" key="3">
    <source>
        <dbReference type="SAM" id="MobiDB-lite"/>
    </source>
</evidence>
<feature type="domain" description="tRNA (32-2'-O)-methyltransferase regulator THADA-like C-terminal TPR repeats region" evidence="6">
    <location>
        <begin position="917"/>
        <end position="1070"/>
    </location>
</feature>
<comment type="caution">
    <text evidence="7">The sequence shown here is derived from an EMBL/GenBank/DDBJ whole genome shotgun (WGS) entry which is preliminary data.</text>
</comment>
<accession>A0A2C5X4N2</accession>
<name>A0A2C5X4N2_9PEZI</name>
<dbReference type="InterPro" id="IPR051954">
    <property type="entry name" value="tRNA_methyltransferase_THADA"/>
</dbReference>
<dbReference type="STRING" id="1035309.A0A2C5X4N2"/>
<dbReference type="PANTHER" id="PTHR14387">
    <property type="entry name" value="THADA/DEATH RECEPTOR INTERACTING PROTEIN"/>
    <property type="match status" value="1"/>
</dbReference>
<dbReference type="PANTHER" id="PTHR14387:SF0">
    <property type="entry name" value="DUF2428 DOMAIN-CONTAINING PROTEIN"/>
    <property type="match status" value="1"/>
</dbReference>
<evidence type="ECO:0000313" key="8">
    <source>
        <dbReference type="Proteomes" id="UP000222788"/>
    </source>
</evidence>
<dbReference type="InterPro" id="IPR016024">
    <property type="entry name" value="ARM-type_fold"/>
</dbReference>
<organism evidence="7 8">
    <name type="scientific">Ceratocystis fimbriata CBS 114723</name>
    <dbReference type="NCBI Taxonomy" id="1035309"/>
    <lineage>
        <taxon>Eukaryota</taxon>
        <taxon>Fungi</taxon>
        <taxon>Dikarya</taxon>
        <taxon>Ascomycota</taxon>
        <taxon>Pezizomycotina</taxon>
        <taxon>Sordariomycetes</taxon>
        <taxon>Hypocreomycetidae</taxon>
        <taxon>Microascales</taxon>
        <taxon>Ceratocystidaceae</taxon>
        <taxon>Ceratocystis</taxon>
    </lineage>
</organism>
<dbReference type="Pfam" id="PF25151">
    <property type="entry name" value="TPR_Trm732_C"/>
    <property type="match status" value="1"/>
</dbReference>
<dbReference type="InterPro" id="IPR056842">
    <property type="entry name" value="THADA-like_TPR_C"/>
</dbReference>
<dbReference type="InterPro" id="IPR011989">
    <property type="entry name" value="ARM-like"/>
</dbReference>
<proteinExistence type="inferred from homology"/>
<dbReference type="Pfam" id="PF10350">
    <property type="entry name" value="DUF2428"/>
    <property type="match status" value="1"/>
</dbReference>
<feature type="region of interest" description="Disordered" evidence="3">
    <location>
        <begin position="422"/>
        <end position="443"/>
    </location>
</feature>
<protein>
    <submittedName>
        <fullName evidence="7">Uncharacterized protein</fullName>
    </submittedName>
</protein>
<reference evidence="7 8" key="2">
    <citation type="journal article" date="2013" name="IMA Fungus">
        <title>IMA Genome-F 1: Ceratocystis fimbriata: Draft nuclear genome sequence for the plant pathogen, Ceratocystis fimbriata.</title>
        <authorList>
            <person name="Wilken P.M."/>
            <person name="Steenkamp E.T."/>
            <person name="Wingfield M.J."/>
            <person name="de Beer Z.W."/>
            <person name="Wingfield B.D."/>
        </authorList>
    </citation>
    <scope>NUCLEOTIDE SEQUENCE [LARGE SCALE GENOMIC DNA]</scope>
    <source>
        <strain evidence="7 8">CBS 114723</strain>
    </source>
</reference>
<evidence type="ECO:0000259" key="6">
    <source>
        <dbReference type="Pfam" id="PF25151"/>
    </source>
</evidence>
<dbReference type="Gene3D" id="1.25.10.10">
    <property type="entry name" value="Leucine-rich Repeat Variant"/>
    <property type="match status" value="1"/>
</dbReference>
<dbReference type="Pfam" id="PF26523">
    <property type="entry name" value="Trm732_C"/>
    <property type="match status" value="1"/>
</dbReference>
<keyword evidence="2" id="KW-0819">tRNA processing</keyword>
<keyword evidence="8" id="KW-1185">Reference proteome</keyword>
<dbReference type="OrthoDB" id="73997at2759"/>
<gene>
    <name evidence="7" type="ORF">CFIMG_002199RA</name>
</gene>
<dbReference type="Proteomes" id="UP000222788">
    <property type="component" value="Unassembled WGS sequence"/>
</dbReference>